<dbReference type="SMART" id="SM00146">
    <property type="entry name" value="PI3Kc"/>
    <property type="match status" value="1"/>
</dbReference>
<dbReference type="InterPro" id="IPR013083">
    <property type="entry name" value="Znf_RING/FYVE/PHD"/>
</dbReference>
<feature type="compositionally biased region" description="Polar residues" evidence="10">
    <location>
        <begin position="1104"/>
        <end position="1113"/>
    </location>
</feature>
<dbReference type="Gene3D" id="2.30.29.30">
    <property type="entry name" value="Pleckstrin-homology domain (PH domain)/Phosphotyrosine-binding domain (PTB)"/>
    <property type="match status" value="1"/>
</dbReference>
<feature type="domain" description="FYVE-type" evidence="11">
    <location>
        <begin position="104"/>
        <end position="153"/>
    </location>
</feature>
<dbReference type="Pfam" id="PF01363">
    <property type="entry name" value="FYVE"/>
    <property type="match status" value="1"/>
</dbReference>
<dbReference type="Gene3D" id="3.30.40.10">
    <property type="entry name" value="Zinc/RING finger domain, C3HC4 (zinc finger)"/>
    <property type="match status" value="1"/>
</dbReference>
<dbReference type="InterPro" id="IPR010334">
    <property type="entry name" value="Dcp1"/>
</dbReference>
<dbReference type="PROSITE" id="PS51545">
    <property type="entry name" value="PIK_HELICAL"/>
    <property type="match status" value="1"/>
</dbReference>
<dbReference type="Proteomes" id="UP000285430">
    <property type="component" value="Unassembled WGS sequence"/>
</dbReference>
<dbReference type="SUPFAM" id="SSF57903">
    <property type="entry name" value="FYVE/PHD zinc finger"/>
    <property type="match status" value="1"/>
</dbReference>
<evidence type="ECO:0000313" key="14">
    <source>
        <dbReference type="EMBL" id="RHY89512.1"/>
    </source>
</evidence>
<dbReference type="GO" id="GO:0034271">
    <property type="term" value="C:phosphatidylinositol 3-kinase complex, class III, type I"/>
    <property type="evidence" value="ECO:0007669"/>
    <property type="project" value="TreeGrafter"/>
</dbReference>
<evidence type="ECO:0000313" key="16">
    <source>
        <dbReference type="Proteomes" id="UP000285430"/>
    </source>
</evidence>
<dbReference type="PROSITE" id="PS50178">
    <property type="entry name" value="ZF_FYVE"/>
    <property type="match status" value="1"/>
</dbReference>
<dbReference type="SUPFAM" id="SSF50729">
    <property type="entry name" value="PH domain-like"/>
    <property type="match status" value="1"/>
</dbReference>
<feature type="compositionally biased region" description="Low complexity" evidence="10">
    <location>
        <begin position="1047"/>
        <end position="1056"/>
    </location>
</feature>
<dbReference type="GO" id="GO:0034272">
    <property type="term" value="C:phosphatidylinositol 3-kinase complex, class III, type II"/>
    <property type="evidence" value="ECO:0007669"/>
    <property type="project" value="TreeGrafter"/>
</dbReference>
<evidence type="ECO:0000256" key="5">
    <source>
        <dbReference type="ARBA" id="ARBA00022723"/>
    </source>
</evidence>
<evidence type="ECO:0000256" key="3">
    <source>
        <dbReference type="ARBA" id="ARBA00022490"/>
    </source>
</evidence>
<dbReference type="GO" id="GO:0000045">
    <property type="term" value="P:autophagosome assembly"/>
    <property type="evidence" value="ECO:0007669"/>
    <property type="project" value="TreeGrafter"/>
</dbReference>
<dbReference type="GO" id="GO:0016303">
    <property type="term" value="F:1-phosphatidylinositol-3-kinase activity"/>
    <property type="evidence" value="ECO:0007669"/>
    <property type="project" value="TreeGrafter"/>
</dbReference>
<evidence type="ECO:0008006" key="18">
    <source>
        <dbReference type="Google" id="ProtNLM"/>
    </source>
</evidence>
<feature type="region of interest" description="Disordered" evidence="10">
    <location>
        <begin position="1096"/>
        <end position="1141"/>
    </location>
</feature>
<dbReference type="Gene3D" id="3.30.1010.10">
    <property type="entry name" value="Phosphatidylinositol 3-kinase Catalytic Subunit, Chain A, domain 4"/>
    <property type="match status" value="1"/>
</dbReference>
<evidence type="ECO:0000256" key="10">
    <source>
        <dbReference type="SAM" id="MobiDB-lite"/>
    </source>
</evidence>
<keyword evidence="4" id="KW-0808">Transferase</keyword>
<evidence type="ECO:0000259" key="12">
    <source>
        <dbReference type="PROSITE" id="PS50290"/>
    </source>
</evidence>
<dbReference type="InterPro" id="IPR042236">
    <property type="entry name" value="PI3K_accessory_sf"/>
</dbReference>
<keyword evidence="6 9" id="KW-0863">Zinc-finger</keyword>
<dbReference type="GO" id="GO:0005777">
    <property type="term" value="C:peroxisome"/>
    <property type="evidence" value="ECO:0007669"/>
    <property type="project" value="TreeGrafter"/>
</dbReference>
<evidence type="ECO:0000256" key="8">
    <source>
        <dbReference type="ARBA" id="ARBA00022833"/>
    </source>
</evidence>
<dbReference type="AlphaFoldDB" id="A0A3R7A1H1"/>
<dbReference type="PROSITE" id="PS00916">
    <property type="entry name" value="PI3_4_KINASE_2"/>
    <property type="match status" value="1"/>
</dbReference>
<dbReference type="Pfam" id="PF00454">
    <property type="entry name" value="PI3_PI4_kinase"/>
    <property type="match status" value="1"/>
</dbReference>
<keyword evidence="7" id="KW-0418">Kinase</keyword>
<feature type="compositionally biased region" description="Basic and acidic residues" evidence="10">
    <location>
        <begin position="1066"/>
        <end position="1076"/>
    </location>
</feature>
<dbReference type="Gene3D" id="1.25.40.70">
    <property type="entry name" value="Phosphatidylinositol 3-kinase, accessory domain (PIK)"/>
    <property type="match status" value="1"/>
</dbReference>
<name>A0A3R7A1H1_APHAT</name>
<dbReference type="InterPro" id="IPR036940">
    <property type="entry name" value="PI3/4_kinase_cat_sf"/>
</dbReference>
<evidence type="ECO:0000259" key="13">
    <source>
        <dbReference type="PROSITE" id="PS51545"/>
    </source>
</evidence>
<feature type="domain" description="PI3K/PI4K catalytic" evidence="12">
    <location>
        <begin position="579"/>
        <end position="859"/>
    </location>
</feature>
<evidence type="ECO:0000256" key="6">
    <source>
        <dbReference type="ARBA" id="ARBA00022771"/>
    </source>
</evidence>
<dbReference type="VEuPathDB" id="FungiDB:H257_00876"/>
<comment type="caution">
    <text evidence="14">The sequence shown here is derived from an EMBL/GenBank/DDBJ whole genome shotgun (WGS) entry which is preliminary data.</text>
</comment>
<dbReference type="SUPFAM" id="SSF48371">
    <property type="entry name" value="ARM repeat"/>
    <property type="match status" value="1"/>
</dbReference>
<dbReference type="GO" id="GO:0048015">
    <property type="term" value="P:phosphatidylinositol-mediated signaling"/>
    <property type="evidence" value="ECO:0007669"/>
    <property type="project" value="TreeGrafter"/>
</dbReference>
<dbReference type="InterPro" id="IPR016024">
    <property type="entry name" value="ARM-type_fold"/>
</dbReference>
<dbReference type="InterPro" id="IPR011009">
    <property type="entry name" value="Kinase-like_dom_sf"/>
</dbReference>
<accession>A0A3R7A1H1</accession>
<evidence type="ECO:0000256" key="1">
    <source>
        <dbReference type="ARBA" id="ARBA00004496"/>
    </source>
</evidence>
<evidence type="ECO:0000256" key="9">
    <source>
        <dbReference type="PROSITE-ProRule" id="PRU00091"/>
    </source>
</evidence>
<dbReference type="InterPro" id="IPR017455">
    <property type="entry name" value="Znf_FYVE-rel"/>
</dbReference>
<sequence length="1173" mass="131646">LETKSKHRNHSKKRLNYTRPLSTLSETTSDDVPKDDVAKAGGPHKRNAFAYNSDDVDDLAAEQQEQRAKEHDDDNEWSHGDISLPGDDVYRFVQPRRLSSWVQDDAVYACFKCHVQFSLIVRKHHCRACGRIFCNACSNQRLVIPVDYESTPVSHAIKNGSNHTYSSVLVDTTSHVIGSLGYYVWNYNTATPSLSSSANDFSEFHATSSSSFDHPTEMQKTPAELEREKFLRAMTSLESRGLVRFTAAATSGRVKIKLPPRIPPGTVLQRVCDDCASALQQRRQHYNTVQVFELCKWDIQTLRVLGQVCRKWHRASIMCLSTFRQVQYYLPSHPLSAKERHLVLRNRQFLAGHSKWLLQLVKAVAFDSDNDDDDGTTQDILRLMVAPRTHNCMMTMCSRLCRHELACVDALEILSSDSIQNVTLRNLCVEALVLKASDDDWLSFLPVVLHALGAETSVSTLRSAIVRQATRDVRFCSDLYWGASVLAEDRRWRRKFDGFRQQLLLTLAAHDKRSVSSWTQDLLHGQAFLDVLWNLPHRADKDVVGRLLDMALRRTPVFSTHEDGLRLPVDPLVKARGVDFASIKVMRSAEAPIILTCTGIERPDTSLANDEKLPTSSSVYRVMYKRDDLRKDACVQNIIHIMYSILKAETRQFNIALVTYRVIPTSSYDGLIQIVENAHTLYSIVREHGTIMRFLHHYNGHRTLSDISSSFRESLAAYTVITFLLGVGDRHAENVMLTQEGNLFHIDYGFILGKDPKPLQPPMRLDNYMLEALGGPMQVEAFKALCVVAFNCLRRHVSLFLIMLRLVVDAVPEVTDFGVNYTQADLDAFVVERFLPGQTDEEAATAIMLRMEGKLNEKIGLTLSDFVHAHASEKTVSKGVSSMKVGVESIGGAVQTVTSSLSSSASSLLKYVWVLQRQDNQISDIVGTASHVVVYEFDQTEQSYSAPRFQMFVNNRLSTSNLTISIDAQLNVDNVDDFLILRCVDPAAPSTFKIYGIWFFPEEDRQKTLKLLERYTPHPSSHPSSRVHSFVRVLVTLKGTPPPPAAAKPSPKNATAVHQKGASRQPAHEVQSESKPAEGIAAGVAIMGMISQQPSQGAPLAEATTVQLQVASGQPQPQTRQKKQRDRASPRTAKPPLTKDQFKEAFVQCLDDPAFLDQIYQAFAKKLPKQQQQ</sequence>
<dbReference type="PANTHER" id="PTHR10048">
    <property type="entry name" value="PHOSPHATIDYLINOSITOL KINASE"/>
    <property type="match status" value="1"/>
</dbReference>
<dbReference type="EMBL" id="QUTH01002448">
    <property type="protein sequence ID" value="RHZ25966.1"/>
    <property type="molecule type" value="Genomic_DNA"/>
</dbReference>
<comment type="subcellular location">
    <subcellularLocation>
        <location evidence="1">Cytoplasm</location>
    </subcellularLocation>
</comment>
<feature type="compositionally biased region" description="Basic residues" evidence="10">
    <location>
        <begin position="1"/>
        <end position="16"/>
    </location>
</feature>
<evidence type="ECO:0000256" key="7">
    <source>
        <dbReference type="ARBA" id="ARBA00022777"/>
    </source>
</evidence>
<evidence type="ECO:0000259" key="11">
    <source>
        <dbReference type="PROSITE" id="PS50178"/>
    </source>
</evidence>
<dbReference type="InterPro" id="IPR000403">
    <property type="entry name" value="PI3/4_kinase_cat_dom"/>
</dbReference>
<feature type="non-terminal residue" evidence="14">
    <location>
        <position position="1"/>
    </location>
</feature>
<dbReference type="InterPro" id="IPR000306">
    <property type="entry name" value="Znf_FYVE"/>
</dbReference>
<dbReference type="Pfam" id="PF06058">
    <property type="entry name" value="DCP1"/>
    <property type="match status" value="1"/>
</dbReference>
<evidence type="ECO:0000256" key="4">
    <source>
        <dbReference type="ARBA" id="ARBA00022679"/>
    </source>
</evidence>
<gene>
    <name evidence="14" type="ORF">DYB35_007227</name>
    <name evidence="15" type="ORF">DYB37_005995</name>
</gene>
<feature type="region of interest" description="Disordered" evidence="10">
    <location>
        <begin position="1"/>
        <end position="80"/>
    </location>
</feature>
<dbReference type="InterPro" id="IPR015433">
    <property type="entry name" value="PI3/4_kinase"/>
</dbReference>
<dbReference type="GO" id="GO:0000407">
    <property type="term" value="C:phagophore assembly site"/>
    <property type="evidence" value="ECO:0007669"/>
    <property type="project" value="TreeGrafter"/>
</dbReference>
<dbReference type="GO" id="GO:0008047">
    <property type="term" value="F:enzyme activator activity"/>
    <property type="evidence" value="ECO:0007669"/>
    <property type="project" value="InterPro"/>
</dbReference>
<dbReference type="GO" id="GO:0006897">
    <property type="term" value="P:endocytosis"/>
    <property type="evidence" value="ECO:0007669"/>
    <property type="project" value="TreeGrafter"/>
</dbReference>
<evidence type="ECO:0000313" key="17">
    <source>
        <dbReference type="Proteomes" id="UP000285712"/>
    </source>
</evidence>
<dbReference type="PROSITE" id="PS50290">
    <property type="entry name" value="PI3_4_KINASE_3"/>
    <property type="match status" value="1"/>
</dbReference>
<proteinExistence type="inferred from homology"/>
<keyword evidence="3" id="KW-0963">Cytoplasm</keyword>
<dbReference type="GO" id="GO:0008270">
    <property type="term" value="F:zinc ion binding"/>
    <property type="evidence" value="ECO:0007669"/>
    <property type="project" value="UniProtKB-KW"/>
</dbReference>
<organism evidence="14 17">
    <name type="scientific">Aphanomyces astaci</name>
    <name type="common">Crayfish plague agent</name>
    <dbReference type="NCBI Taxonomy" id="112090"/>
    <lineage>
        <taxon>Eukaryota</taxon>
        <taxon>Sar</taxon>
        <taxon>Stramenopiles</taxon>
        <taxon>Oomycota</taxon>
        <taxon>Saprolegniomycetes</taxon>
        <taxon>Saprolegniales</taxon>
        <taxon>Verrucalvaceae</taxon>
        <taxon>Aphanomyces</taxon>
    </lineage>
</organism>
<feature type="region of interest" description="Disordered" evidence="10">
    <location>
        <begin position="1038"/>
        <end position="1076"/>
    </location>
</feature>
<dbReference type="GO" id="GO:0005768">
    <property type="term" value="C:endosome"/>
    <property type="evidence" value="ECO:0007669"/>
    <property type="project" value="TreeGrafter"/>
</dbReference>
<dbReference type="SUPFAM" id="SSF56112">
    <property type="entry name" value="Protein kinase-like (PK-like)"/>
    <property type="match status" value="1"/>
</dbReference>
<protein>
    <recommendedName>
        <fullName evidence="18">Phosphatidylinositol 3-kinase</fullName>
    </recommendedName>
</protein>
<dbReference type="InterPro" id="IPR018936">
    <property type="entry name" value="PI3/4_kinase_CS"/>
</dbReference>
<dbReference type="InterPro" id="IPR011993">
    <property type="entry name" value="PH-like_dom_sf"/>
</dbReference>
<dbReference type="GO" id="GO:0000290">
    <property type="term" value="P:deadenylation-dependent decapping of nuclear-transcribed mRNA"/>
    <property type="evidence" value="ECO:0007669"/>
    <property type="project" value="InterPro"/>
</dbReference>
<dbReference type="PANTHER" id="PTHR10048:SF7">
    <property type="entry name" value="PHOSPHATIDYLINOSITOL 3-KINASE CATALYTIC SUBUNIT TYPE 3"/>
    <property type="match status" value="1"/>
</dbReference>
<dbReference type="SMART" id="SM00064">
    <property type="entry name" value="FYVE"/>
    <property type="match status" value="1"/>
</dbReference>
<keyword evidence="5" id="KW-0479">Metal-binding</keyword>
<keyword evidence="8" id="KW-0862">Zinc</keyword>
<dbReference type="Gene3D" id="1.10.1070.11">
    <property type="entry name" value="Phosphatidylinositol 3-/4-kinase, catalytic domain"/>
    <property type="match status" value="1"/>
</dbReference>
<reference evidence="16 17" key="1">
    <citation type="submission" date="2018-08" db="EMBL/GenBank/DDBJ databases">
        <title>Aphanomyces genome sequencing and annotation.</title>
        <authorList>
            <person name="Minardi D."/>
            <person name="Oidtmann B."/>
            <person name="Van Der Giezen M."/>
            <person name="Studholme D.J."/>
        </authorList>
    </citation>
    <scope>NUCLEOTIDE SEQUENCE [LARGE SCALE GENOMIC DNA]</scope>
    <source>
        <strain evidence="15 16">Da</strain>
        <strain evidence="14 17">Sv</strain>
    </source>
</reference>
<dbReference type="InterPro" id="IPR011011">
    <property type="entry name" value="Znf_FYVE_PHD"/>
</dbReference>
<evidence type="ECO:0000256" key="2">
    <source>
        <dbReference type="ARBA" id="ARBA00008778"/>
    </source>
</evidence>
<feature type="domain" description="PIK helical" evidence="13">
    <location>
        <begin position="309"/>
        <end position="506"/>
    </location>
</feature>
<comment type="similarity">
    <text evidence="2">Belongs to the DCP1 family.</text>
</comment>
<dbReference type="EMBL" id="QUTG01003988">
    <property type="protein sequence ID" value="RHY89512.1"/>
    <property type="molecule type" value="Genomic_DNA"/>
</dbReference>
<dbReference type="InterPro" id="IPR001263">
    <property type="entry name" value="PI3K_accessory_dom"/>
</dbReference>
<evidence type="ECO:0000313" key="15">
    <source>
        <dbReference type="EMBL" id="RHZ25966.1"/>
    </source>
</evidence>
<dbReference type="Proteomes" id="UP000285712">
    <property type="component" value="Unassembled WGS sequence"/>
</dbReference>
<feature type="compositionally biased region" description="Basic and acidic residues" evidence="10">
    <location>
        <begin position="64"/>
        <end position="79"/>
    </location>
</feature>